<gene>
    <name evidence="3" type="ORF">SAMN05421666_0633</name>
</gene>
<evidence type="ECO:0000313" key="4">
    <source>
        <dbReference type="Proteomes" id="UP000186019"/>
    </source>
</evidence>
<dbReference type="Proteomes" id="UP000186019">
    <property type="component" value="Unassembled WGS sequence"/>
</dbReference>
<organism evidence="3 4">
    <name type="scientific">Roseovarius nanhaiticus</name>
    <dbReference type="NCBI Taxonomy" id="573024"/>
    <lineage>
        <taxon>Bacteria</taxon>
        <taxon>Pseudomonadati</taxon>
        <taxon>Pseudomonadota</taxon>
        <taxon>Alphaproteobacteria</taxon>
        <taxon>Rhodobacterales</taxon>
        <taxon>Roseobacteraceae</taxon>
        <taxon>Roseovarius</taxon>
    </lineage>
</organism>
<dbReference type="Pfam" id="PF14145">
    <property type="entry name" value="YrhK"/>
    <property type="match status" value="1"/>
</dbReference>
<dbReference type="EMBL" id="FTNV01000001">
    <property type="protein sequence ID" value="SIR93333.1"/>
    <property type="molecule type" value="Genomic_DNA"/>
</dbReference>
<proteinExistence type="predicted"/>
<keyword evidence="1" id="KW-1133">Transmembrane helix</keyword>
<evidence type="ECO:0000259" key="2">
    <source>
        <dbReference type="Pfam" id="PF14145"/>
    </source>
</evidence>
<sequence>MRLFQHRNRQNTAESRRIYALYELAYTIVDFAAATAFLIGSILFFWAEYETQAIWLFVIGSVCFCLKPTIRLVREIKLLEMGDTEDLAERLEK</sequence>
<keyword evidence="1" id="KW-0472">Membrane</keyword>
<keyword evidence="4" id="KW-1185">Reference proteome</keyword>
<dbReference type="OrthoDB" id="5862062at2"/>
<feature type="transmembrane region" description="Helical" evidence="1">
    <location>
        <begin position="21"/>
        <end position="47"/>
    </location>
</feature>
<evidence type="ECO:0000313" key="3">
    <source>
        <dbReference type="EMBL" id="SIR93333.1"/>
    </source>
</evidence>
<keyword evidence="1" id="KW-0812">Transmembrane</keyword>
<accession>A0A1N7EYY0</accession>
<dbReference type="STRING" id="573024.SAMN05216208_1502"/>
<dbReference type="AlphaFoldDB" id="A0A1N7EYY0"/>
<feature type="domain" description="YrhK" evidence="2">
    <location>
        <begin position="21"/>
        <end position="76"/>
    </location>
</feature>
<dbReference type="RefSeq" id="WP_076530893.1">
    <property type="nucleotide sequence ID" value="NZ_FOAC01000001.1"/>
</dbReference>
<reference evidence="3 4" key="1">
    <citation type="submission" date="2017-01" db="EMBL/GenBank/DDBJ databases">
        <authorList>
            <person name="Mah S.A."/>
            <person name="Swanson W.J."/>
            <person name="Moy G.W."/>
            <person name="Vacquier V.D."/>
        </authorList>
    </citation>
    <scope>NUCLEOTIDE SEQUENCE [LARGE SCALE GENOMIC DNA]</scope>
    <source>
        <strain evidence="3 4">DSM 29590</strain>
    </source>
</reference>
<name>A0A1N7EYY0_9RHOB</name>
<dbReference type="InterPro" id="IPR025424">
    <property type="entry name" value="YrhK_domain"/>
</dbReference>
<feature type="transmembrane region" description="Helical" evidence="1">
    <location>
        <begin position="53"/>
        <end position="73"/>
    </location>
</feature>
<evidence type="ECO:0000256" key="1">
    <source>
        <dbReference type="SAM" id="Phobius"/>
    </source>
</evidence>
<protein>
    <submittedName>
        <fullName evidence="3">YrhK-like protein</fullName>
    </submittedName>
</protein>